<dbReference type="InterPro" id="IPR001789">
    <property type="entry name" value="Sig_transdc_resp-reg_receiver"/>
</dbReference>
<dbReference type="EMBL" id="JAGIQF010000001">
    <property type="protein sequence ID" value="MBP0601456.1"/>
    <property type="molecule type" value="Genomic_DNA"/>
</dbReference>
<feature type="modified residue" description="4-aspartylphosphate" evidence="1">
    <location>
        <position position="57"/>
    </location>
</feature>
<dbReference type="Pfam" id="PF13487">
    <property type="entry name" value="HD_5"/>
    <property type="match status" value="1"/>
</dbReference>
<dbReference type="InterPro" id="IPR037522">
    <property type="entry name" value="HD_GYP_dom"/>
</dbReference>
<dbReference type="Gene3D" id="3.40.50.2300">
    <property type="match status" value="1"/>
</dbReference>
<dbReference type="InterPro" id="IPR011006">
    <property type="entry name" value="CheY-like_superfamily"/>
</dbReference>
<feature type="domain" description="Response regulatory" evidence="3">
    <location>
        <begin position="8"/>
        <end position="124"/>
    </location>
</feature>
<gene>
    <name evidence="5" type="ORF">J8I01_02850</name>
</gene>
<proteinExistence type="predicted"/>
<evidence type="ECO:0000313" key="6">
    <source>
        <dbReference type="Proteomes" id="UP000666661"/>
    </source>
</evidence>
<dbReference type="PANTHER" id="PTHR45228">
    <property type="entry name" value="CYCLIC DI-GMP PHOSPHODIESTERASE TM_0186-RELATED"/>
    <property type="match status" value="1"/>
</dbReference>
<dbReference type="InterPro" id="IPR052020">
    <property type="entry name" value="Cyclic_di-GMP/3'3'-cGAMP_PDE"/>
</dbReference>
<dbReference type="Proteomes" id="UP000666661">
    <property type="component" value="Unassembled WGS sequence"/>
</dbReference>
<evidence type="ECO:0000256" key="2">
    <source>
        <dbReference type="SAM" id="Coils"/>
    </source>
</evidence>
<keyword evidence="6" id="KW-1185">Reference proteome</keyword>
<evidence type="ECO:0000259" key="4">
    <source>
        <dbReference type="PROSITE" id="PS51832"/>
    </source>
</evidence>
<dbReference type="CDD" id="cd00077">
    <property type="entry name" value="HDc"/>
    <property type="match status" value="1"/>
</dbReference>
<protein>
    <submittedName>
        <fullName evidence="5">Two-component system response regulator</fullName>
    </submittedName>
</protein>
<accession>A0ABS4B1Z0</accession>
<reference evidence="5 6" key="1">
    <citation type="submission" date="2021-03" db="EMBL/GenBank/DDBJ databases">
        <title>Plant growth promoting bacteria isolated from wild legumes nodules and trapping Phaseolus vulgaris L. nodules in the center and southern Mexico.</title>
        <authorList>
            <person name="Estrada P."/>
        </authorList>
    </citation>
    <scope>NUCLEOTIDE SEQUENCE [LARGE SCALE GENOMIC DNA]</scope>
    <source>
        <strain evidence="5 6">MaGu-431</strain>
    </source>
</reference>
<feature type="domain" description="HD-GYP" evidence="4">
    <location>
        <begin position="151"/>
        <end position="362"/>
    </location>
</feature>
<dbReference type="Gene3D" id="1.10.3210.10">
    <property type="entry name" value="Hypothetical protein af1432"/>
    <property type="match status" value="1"/>
</dbReference>
<comment type="caution">
    <text evidence="5">The sequence shown here is derived from an EMBL/GenBank/DDBJ whole genome shotgun (WGS) entry which is preliminary data.</text>
</comment>
<organism evidence="5 6">
    <name type="scientific">Aeromonas sanarellii</name>
    <dbReference type="NCBI Taxonomy" id="633415"/>
    <lineage>
        <taxon>Bacteria</taxon>
        <taxon>Pseudomonadati</taxon>
        <taxon>Pseudomonadota</taxon>
        <taxon>Gammaproteobacteria</taxon>
        <taxon>Aeromonadales</taxon>
        <taxon>Aeromonadaceae</taxon>
        <taxon>Aeromonas</taxon>
    </lineage>
</organism>
<feature type="coiled-coil region" evidence="2">
    <location>
        <begin position="123"/>
        <end position="150"/>
    </location>
</feature>
<keyword evidence="2" id="KW-0175">Coiled coil</keyword>
<dbReference type="SUPFAM" id="SSF52172">
    <property type="entry name" value="CheY-like"/>
    <property type="match status" value="1"/>
</dbReference>
<dbReference type="PROSITE" id="PS51832">
    <property type="entry name" value="HD_GYP"/>
    <property type="match status" value="1"/>
</dbReference>
<keyword evidence="1" id="KW-0597">Phosphoprotein</keyword>
<dbReference type="GeneID" id="97858640"/>
<evidence type="ECO:0000256" key="1">
    <source>
        <dbReference type="PROSITE-ProRule" id="PRU00169"/>
    </source>
</evidence>
<sequence>MLTPHSATILIVDDSPENLMVLTELLSPHYRVLAAQSGEKCLRIVGSDTQPDLILLDVMMPGMDGYEVLRQLRQSPGGSTIPVVLLTALADPQSEEYGLSLGAVDYITKPIKPIIVQARVRTQLEAKQARDGLQNQNAALEAEVARRMAENDLIQQVAIRALAHLAEIRDPETGNHILRTQGYVHLLASALASHPRFVHTLTPGYIDLLSRSAPLHDIGKVGIPDHILLKPGKLTPEEWQVMRSHAKLGSDAIEQAEQDMEQPLAFLTLAKEIAHWHHEKWDGSGYPDALQGDAIPLSARLMALADVFDALICARVYKPAMPYEEARALILSGSGQHFDPDVVAAFDRHFEEFVSIAERYRDDGEVAHG</sequence>
<evidence type="ECO:0000313" key="5">
    <source>
        <dbReference type="EMBL" id="MBP0601456.1"/>
    </source>
</evidence>
<dbReference type="SMART" id="SM00471">
    <property type="entry name" value="HDc"/>
    <property type="match status" value="1"/>
</dbReference>
<dbReference type="RefSeq" id="WP_042078715.1">
    <property type="nucleotide sequence ID" value="NZ_CAWMGK010000086.1"/>
</dbReference>
<dbReference type="SUPFAM" id="SSF109604">
    <property type="entry name" value="HD-domain/PDEase-like"/>
    <property type="match status" value="1"/>
</dbReference>
<name>A0ABS4B1Z0_9GAMM</name>
<dbReference type="SMART" id="SM00448">
    <property type="entry name" value="REC"/>
    <property type="match status" value="1"/>
</dbReference>
<dbReference type="PROSITE" id="PS50110">
    <property type="entry name" value="RESPONSE_REGULATORY"/>
    <property type="match status" value="1"/>
</dbReference>
<evidence type="ECO:0000259" key="3">
    <source>
        <dbReference type="PROSITE" id="PS50110"/>
    </source>
</evidence>
<dbReference type="Pfam" id="PF00072">
    <property type="entry name" value="Response_reg"/>
    <property type="match status" value="1"/>
</dbReference>
<dbReference type="InterPro" id="IPR003607">
    <property type="entry name" value="HD/PDEase_dom"/>
</dbReference>
<dbReference type="PANTHER" id="PTHR45228:SF5">
    <property type="entry name" value="CYCLIC DI-GMP PHOSPHODIESTERASE VC_1348-RELATED"/>
    <property type="match status" value="1"/>
</dbReference>